<organism evidence="2 3">
    <name type="scientific">Puia dinghuensis</name>
    <dbReference type="NCBI Taxonomy" id="1792502"/>
    <lineage>
        <taxon>Bacteria</taxon>
        <taxon>Pseudomonadati</taxon>
        <taxon>Bacteroidota</taxon>
        <taxon>Chitinophagia</taxon>
        <taxon>Chitinophagales</taxon>
        <taxon>Chitinophagaceae</taxon>
        <taxon>Puia</taxon>
    </lineage>
</organism>
<reference evidence="2" key="2">
    <citation type="submission" date="2020-09" db="EMBL/GenBank/DDBJ databases">
        <authorList>
            <person name="Sun Q."/>
            <person name="Zhou Y."/>
        </authorList>
    </citation>
    <scope>NUCLEOTIDE SEQUENCE</scope>
    <source>
        <strain evidence="2">CGMCC 1.15448</strain>
    </source>
</reference>
<comment type="caution">
    <text evidence="2">The sequence shown here is derived from an EMBL/GenBank/DDBJ whole genome shotgun (WGS) entry which is preliminary data.</text>
</comment>
<evidence type="ECO:0000313" key="3">
    <source>
        <dbReference type="Proteomes" id="UP000607559"/>
    </source>
</evidence>
<evidence type="ECO:0008006" key="4">
    <source>
        <dbReference type="Google" id="ProtNLM"/>
    </source>
</evidence>
<evidence type="ECO:0000313" key="2">
    <source>
        <dbReference type="EMBL" id="GGB06427.1"/>
    </source>
</evidence>
<dbReference type="AlphaFoldDB" id="A0A8J2XUB1"/>
<feature type="signal peptide" evidence="1">
    <location>
        <begin position="1"/>
        <end position="19"/>
    </location>
</feature>
<reference evidence="2" key="1">
    <citation type="journal article" date="2014" name="Int. J. Syst. Evol. Microbiol.">
        <title>Complete genome sequence of Corynebacterium casei LMG S-19264T (=DSM 44701T), isolated from a smear-ripened cheese.</title>
        <authorList>
            <consortium name="US DOE Joint Genome Institute (JGI-PGF)"/>
            <person name="Walter F."/>
            <person name="Albersmeier A."/>
            <person name="Kalinowski J."/>
            <person name="Ruckert C."/>
        </authorList>
    </citation>
    <scope>NUCLEOTIDE SEQUENCE</scope>
    <source>
        <strain evidence="2">CGMCC 1.15448</strain>
    </source>
</reference>
<proteinExistence type="predicted"/>
<protein>
    <recommendedName>
        <fullName evidence="4">BZIP transcription factor</fullName>
    </recommendedName>
</protein>
<dbReference type="EMBL" id="BMJC01000003">
    <property type="protein sequence ID" value="GGB06427.1"/>
    <property type="molecule type" value="Genomic_DNA"/>
</dbReference>
<dbReference type="RefSeq" id="WP_188933458.1">
    <property type="nucleotide sequence ID" value="NZ_BMJC01000003.1"/>
</dbReference>
<accession>A0A8J2XUB1</accession>
<evidence type="ECO:0000256" key="1">
    <source>
        <dbReference type="SAM" id="SignalP"/>
    </source>
</evidence>
<gene>
    <name evidence="2" type="ORF">GCM10011511_32320</name>
</gene>
<keyword evidence="1" id="KW-0732">Signal</keyword>
<dbReference type="Proteomes" id="UP000607559">
    <property type="component" value="Unassembled WGS sequence"/>
</dbReference>
<keyword evidence="3" id="KW-1185">Reference proteome</keyword>
<sequence>MRQLILISGFMLVFAPLFAQPWTGSQPLDIHVNANTPAYLGLLIQGNTGAIGGLGVEGNATGTVYTLAATVDNNMIMGVMNSNGTGPSALNIDWQNHVGINTMDTKGYAFAVAGAAIFTEAVVKLQANWPDYVFRKNYQLPSLDSVAAYIRLNSHLPGMPTSAQVEKNGIDLGATEAKLLEKVEQLTLYTIELQKQVDSLKTEVQRLNCTRK</sequence>
<feature type="chain" id="PRO_5035250626" description="BZIP transcription factor" evidence="1">
    <location>
        <begin position="20"/>
        <end position="212"/>
    </location>
</feature>
<name>A0A8J2XUB1_9BACT</name>